<feature type="region of interest" description="Disordered" evidence="1">
    <location>
        <begin position="34"/>
        <end position="65"/>
    </location>
</feature>
<accession>A0A9D2MHW5</accession>
<reference evidence="2" key="2">
    <citation type="submission" date="2021-04" db="EMBL/GenBank/DDBJ databases">
        <authorList>
            <person name="Gilroy R."/>
        </authorList>
    </citation>
    <scope>NUCLEOTIDE SEQUENCE</scope>
    <source>
        <strain evidence="2">CHK188-16595</strain>
    </source>
</reference>
<evidence type="ECO:0000256" key="1">
    <source>
        <dbReference type="SAM" id="MobiDB-lite"/>
    </source>
</evidence>
<proteinExistence type="predicted"/>
<evidence type="ECO:0000313" key="3">
    <source>
        <dbReference type="Proteomes" id="UP000823877"/>
    </source>
</evidence>
<organism evidence="2 3">
    <name type="scientific">Candidatus Eubacterium faecale</name>
    <dbReference type="NCBI Taxonomy" id="2838568"/>
    <lineage>
        <taxon>Bacteria</taxon>
        <taxon>Bacillati</taxon>
        <taxon>Bacillota</taxon>
        <taxon>Clostridia</taxon>
        <taxon>Eubacteriales</taxon>
        <taxon>Eubacteriaceae</taxon>
        <taxon>Eubacterium</taxon>
    </lineage>
</organism>
<dbReference type="EMBL" id="DWXN01000010">
    <property type="protein sequence ID" value="HJB75066.1"/>
    <property type="molecule type" value="Genomic_DNA"/>
</dbReference>
<evidence type="ECO:0000313" key="2">
    <source>
        <dbReference type="EMBL" id="HJB75066.1"/>
    </source>
</evidence>
<gene>
    <name evidence="2" type="ORF">IAA37_05245</name>
</gene>
<dbReference type="Proteomes" id="UP000823877">
    <property type="component" value="Unassembled WGS sequence"/>
</dbReference>
<protein>
    <submittedName>
        <fullName evidence="2">Uncharacterized protein</fullName>
    </submittedName>
</protein>
<feature type="compositionally biased region" description="Acidic residues" evidence="1">
    <location>
        <begin position="53"/>
        <end position="65"/>
    </location>
</feature>
<name>A0A9D2MHW5_9FIRM</name>
<feature type="compositionally biased region" description="Polar residues" evidence="1">
    <location>
        <begin position="42"/>
        <end position="51"/>
    </location>
</feature>
<comment type="caution">
    <text evidence="2">The sequence shown here is derived from an EMBL/GenBank/DDBJ whole genome shotgun (WGS) entry which is preliminary data.</text>
</comment>
<dbReference type="AlphaFoldDB" id="A0A9D2MHW5"/>
<reference evidence="2" key="1">
    <citation type="journal article" date="2021" name="PeerJ">
        <title>Extensive microbial diversity within the chicken gut microbiome revealed by metagenomics and culture.</title>
        <authorList>
            <person name="Gilroy R."/>
            <person name="Ravi A."/>
            <person name="Getino M."/>
            <person name="Pursley I."/>
            <person name="Horton D.L."/>
            <person name="Alikhan N.F."/>
            <person name="Baker D."/>
            <person name="Gharbi K."/>
            <person name="Hall N."/>
            <person name="Watson M."/>
            <person name="Adriaenssens E.M."/>
            <person name="Foster-Nyarko E."/>
            <person name="Jarju S."/>
            <person name="Secka A."/>
            <person name="Antonio M."/>
            <person name="Oren A."/>
            <person name="Chaudhuri R.R."/>
            <person name="La Ragione R."/>
            <person name="Hildebrand F."/>
            <person name="Pallen M.J."/>
        </authorList>
    </citation>
    <scope>NUCLEOTIDE SEQUENCE</scope>
    <source>
        <strain evidence="2">CHK188-16595</strain>
    </source>
</reference>
<sequence>MKKNKKQNANHNGKEVQNSKKVIDLTSYISPDMVNSDAFGSYTGTTRNTYETGEYEEPEQDADDL</sequence>